<evidence type="ECO:0000313" key="13">
    <source>
        <dbReference type="EMBL" id="GMH20574.1"/>
    </source>
</evidence>
<sequence>MEKKGALLLALLLMASYVAYATDPTQLQDFCVGVNNPVDGVFVNGLFCKNPIQATPDDFLFKGLNIPRNTDNKQGSNVTLVNAANLPGLNTLGIALARIDFAPYGLNPPHTHPRATEVQTVLEGTLYVGFVTSNLPNGKNQLFSAVLYPGDVFIFPQGLIHFQFNIGKTPAVVLVSFSSQNPGVLTIANAVFGPTPPISIDVLTKAFQVDKNVIQYLEAQFSSGNNY</sequence>
<evidence type="ECO:0000256" key="5">
    <source>
        <dbReference type="ARBA" id="ARBA00022723"/>
    </source>
</evidence>
<feature type="binding site" evidence="8">
    <location>
        <position position="117"/>
    </location>
    <ligand>
        <name>oxalate</name>
        <dbReference type="ChEBI" id="CHEBI:30623"/>
    </ligand>
</feature>
<comment type="subcellular location">
    <subcellularLocation>
        <location evidence="1 11">Secreted</location>
        <location evidence="1 11">Extracellular space</location>
        <location evidence="1 11">Apoplast</location>
    </subcellularLocation>
</comment>
<feature type="domain" description="Cupin type-1" evidence="12">
    <location>
        <begin position="62"/>
        <end position="215"/>
    </location>
</feature>
<dbReference type="InterPro" id="IPR001929">
    <property type="entry name" value="Germin"/>
</dbReference>
<feature type="binding site" evidence="9">
    <location>
        <position position="161"/>
    </location>
    <ligand>
        <name>Mn(2+)</name>
        <dbReference type="ChEBI" id="CHEBI:29035"/>
    </ligand>
</feature>
<keyword evidence="5 8" id="KW-0479">Metal-binding</keyword>
<protein>
    <recommendedName>
        <fullName evidence="11">Germin-like protein</fullName>
    </recommendedName>
</protein>
<dbReference type="PROSITE" id="PS00725">
    <property type="entry name" value="GERMIN"/>
    <property type="match status" value="1"/>
</dbReference>
<comment type="similarity">
    <text evidence="2 11">Belongs to the germin family.</text>
</comment>
<dbReference type="EMBL" id="BSYO01000022">
    <property type="protein sequence ID" value="GMH20574.1"/>
    <property type="molecule type" value="Genomic_DNA"/>
</dbReference>
<dbReference type="InterPro" id="IPR006045">
    <property type="entry name" value="Cupin_1"/>
</dbReference>
<dbReference type="GO" id="GO:0030145">
    <property type="term" value="F:manganese ion binding"/>
    <property type="evidence" value="ECO:0007669"/>
    <property type="project" value="UniProtKB-UniRule"/>
</dbReference>
<dbReference type="GO" id="GO:0048046">
    <property type="term" value="C:apoplast"/>
    <property type="evidence" value="ECO:0007669"/>
    <property type="project" value="UniProtKB-SubCell"/>
</dbReference>
<feature type="binding site" evidence="8">
    <location>
        <position position="112"/>
    </location>
    <ligand>
        <name>oxalate</name>
        <dbReference type="ChEBI" id="CHEBI:30623"/>
    </ligand>
</feature>
<evidence type="ECO:0000256" key="10">
    <source>
        <dbReference type="PIRSR" id="PIRSR601929-3"/>
    </source>
</evidence>
<comment type="caution">
    <text evidence="13">The sequence shown here is derived from an EMBL/GenBank/DDBJ whole genome shotgun (WGS) entry which is preliminary data.</text>
</comment>
<feature type="binding site" evidence="9">
    <location>
        <position position="112"/>
    </location>
    <ligand>
        <name>Mn(2+)</name>
        <dbReference type="ChEBI" id="CHEBI:29035"/>
    </ligand>
</feature>
<evidence type="ECO:0000256" key="1">
    <source>
        <dbReference type="ARBA" id="ARBA00004271"/>
    </source>
</evidence>
<evidence type="ECO:0000256" key="6">
    <source>
        <dbReference type="ARBA" id="ARBA00023157"/>
    </source>
</evidence>
<feature type="binding site" evidence="9">
    <location>
        <position position="110"/>
    </location>
    <ligand>
        <name>Mn(2+)</name>
        <dbReference type="ChEBI" id="CHEBI:29035"/>
    </ligand>
</feature>
<gene>
    <name evidence="13" type="ORF">Nepgr_022415</name>
</gene>
<dbReference type="CDD" id="cd02241">
    <property type="entry name" value="cupin_OxOx"/>
    <property type="match status" value="1"/>
</dbReference>
<evidence type="ECO:0000256" key="2">
    <source>
        <dbReference type="ARBA" id="ARBA00007456"/>
    </source>
</evidence>
<dbReference type="AlphaFoldDB" id="A0AAD3T0P8"/>
<keyword evidence="3 11" id="KW-0052">Apoplast</keyword>
<dbReference type="InterPro" id="IPR011051">
    <property type="entry name" value="RmlC_Cupin_sf"/>
</dbReference>
<keyword evidence="11" id="KW-0732">Signal</keyword>
<dbReference type="FunFam" id="2.60.120.10:FF:000005">
    <property type="entry name" value="Germin-like protein subfamily 1 member 8"/>
    <property type="match status" value="1"/>
</dbReference>
<dbReference type="SUPFAM" id="SSF51182">
    <property type="entry name" value="RmlC-like cupins"/>
    <property type="match status" value="1"/>
</dbReference>
<accession>A0AAD3T0P8</accession>
<keyword evidence="4 11" id="KW-0964">Secreted</keyword>
<keyword evidence="6 10" id="KW-1015">Disulfide bond</keyword>
<evidence type="ECO:0000256" key="3">
    <source>
        <dbReference type="ARBA" id="ARBA00022523"/>
    </source>
</evidence>
<feature type="chain" id="PRO_5041782875" description="Germin-like protein" evidence="11">
    <location>
        <begin position="22"/>
        <end position="227"/>
    </location>
</feature>
<dbReference type="Proteomes" id="UP001279734">
    <property type="component" value="Unassembled WGS sequence"/>
</dbReference>
<dbReference type="Pfam" id="PF00190">
    <property type="entry name" value="Cupin_1"/>
    <property type="match status" value="1"/>
</dbReference>
<evidence type="ECO:0000256" key="4">
    <source>
        <dbReference type="ARBA" id="ARBA00022525"/>
    </source>
</evidence>
<organism evidence="13 14">
    <name type="scientific">Nepenthes gracilis</name>
    <name type="common">Slender pitcher plant</name>
    <dbReference type="NCBI Taxonomy" id="150966"/>
    <lineage>
        <taxon>Eukaryota</taxon>
        <taxon>Viridiplantae</taxon>
        <taxon>Streptophyta</taxon>
        <taxon>Embryophyta</taxon>
        <taxon>Tracheophyta</taxon>
        <taxon>Spermatophyta</taxon>
        <taxon>Magnoliopsida</taxon>
        <taxon>eudicotyledons</taxon>
        <taxon>Gunneridae</taxon>
        <taxon>Pentapetalae</taxon>
        <taxon>Caryophyllales</taxon>
        <taxon>Nepenthaceae</taxon>
        <taxon>Nepenthes</taxon>
    </lineage>
</organism>
<dbReference type="Gene3D" id="2.60.120.10">
    <property type="entry name" value="Jelly Rolls"/>
    <property type="match status" value="1"/>
</dbReference>
<keyword evidence="14" id="KW-1185">Reference proteome</keyword>
<dbReference type="InterPro" id="IPR014710">
    <property type="entry name" value="RmlC-like_jellyroll"/>
</dbReference>
<dbReference type="PRINTS" id="PR00325">
    <property type="entry name" value="GERMIN"/>
</dbReference>
<feature type="signal peptide" evidence="11">
    <location>
        <begin position="1"/>
        <end position="21"/>
    </location>
</feature>
<evidence type="ECO:0000256" key="11">
    <source>
        <dbReference type="RuleBase" id="RU366015"/>
    </source>
</evidence>
<dbReference type="InterPro" id="IPR019780">
    <property type="entry name" value="Germin_Mn-BS"/>
</dbReference>
<dbReference type="PANTHER" id="PTHR31238">
    <property type="entry name" value="GERMIN-LIKE PROTEIN SUBFAMILY 3 MEMBER 3"/>
    <property type="match status" value="1"/>
</dbReference>
<keyword evidence="7 8" id="KW-0464">Manganese</keyword>
<evidence type="ECO:0000256" key="8">
    <source>
        <dbReference type="PIRSR" id="PIRSR601929-1"/>
    </source>
</evidence>
<evidence type="ECO:0000259" key="12">
    <source>
        <dbReference type="SMART" id="SM00835"/>
    </source>
</evidence>
<dbReference type="SMART" id="SM00835">
    <property type="entry name" value="Cupin_1"/>
    <property type="match status" value="1"/>
</dbReference>
<feature type="disulfide bond" evidence="10">
    <location>
        <begin position="31"/>
        <end position="48"/>
    </location>
</feature>
<proteinExistence type="inferred from homology"/>
<evidence type="ECO:0000256" key="9">
    <source>
        <dbReference type="PIRSR" id="PIRSR601929-2"/>
    </source>
</evidence>
<evidence type="ECO:0000256" key="7">
    <source>
        <dbReference type="ARBA" id="ARBA00023211"/>
    </source>
</evidence>
<reference evidence="13" key="1">
    <citation type="submission" date="2023-05" db="EMBL/GenBank/DDBJ databases">
        <title>Nepenthes gracilis genome sequencing.</title>
        <authorList>
            <person name="Fukushima K."/>
        </authorList>
    </citation>
    <scope>NUCLEOTIDE SEQUENCE</scope>
    <source>
        <strain evidence="13">SING2019-196</strain>
    </source>
</reference>
<evidence type="ECO:0000313" key="14">
    <source>
        <dbReference type="Proteomes" id="UP001279734"/>
    </source>
</evidence>
<name>A0AAD3T0P8_NEPGR</name>
<feature type="binding site" evidence="8">
    <location>
        <position position="107"/>
    </location>
    <ligand>
        <name>oxalate</name>
        <dbReference type="ChEBI" id="CHEBI:30623"/>
    </ligand>
</feature>
<feature type="binding site" evidence="9">
    <location>
        <position position="117"/>
    </location>
    <ligand>
        <name>Mn(2+)</name>
        <dbReference type="ChEBI" id="CHEBI:29035"/>
    </ligand>
</feature>